<gene>
    <name evidence="2" type="ORF">OCBIM_22023784mg</name>
</gene>
<sequence>MEKKIKTQQKIRKAIFWVFFFSFGISIGMTLVVCLDKIVSVYITTANKSIREQMKSSLFSSSGNLSSECHQHFIPISNTIVNLRETHHHHHYNNQQL</sequence>
<keyword evidence="1" id="KW-0472">Membrane</keyword>
<evidence type="ECO:0000256" key="1">
    <source>
        <dbReference type="SAM" id="Phobius"/>
    </source>
</evidence>
<dbReference type="AlphaFoldDB" id="A0A0L8ICD8"/>
<dbReference type="EMBL" id="KQ416096">
    <property type="protein sequence ID" value="KOF98685.1"/>
    <property type="molecule type" value="Genomic_DNA"/>
</dbReference>
<accession>A0A0L8ICD8</accession>
<feature type="transmembrane region" description="Helical" evidence="1">
    <location>
        <begin position="14"/>
        <end position="33"/>
    </location>
</feature>
<proteinExistence type="predicted"/>
<evidence type="ECO:0000313" key="2">
    <source>
        <dbReference type="EMBL" id="KOF98685.1"/>
    </source>
</evidence>
<protein>
    <submittedName>
        <fullName evidence="2">Uncharacterized protein</fullName>
    </submittedName>
</protein>
<keyword evidence="1" id="KW-0812">Transmembrane</keyword>
<organism evidence="2">
    <name type="scientific">Octopus bimaculoides</name>
    <name type="common">California two-spotted octopus</name>
    <dbReference type="NCBI Taxonomy" id="37653"/>
    <lineage>
        <taxon>Eukaryota</taxon>
        <taxon>Metazoa</taxon>
        <taxon>Spiralia</taxon>
        <taxon>Lophotrochozoa</taxon>
        <taxon>Mollusca</taxon>
        <taxon>Cephalopoda</taxon>
        <taxon>Coleoidea</taxon>
        <taxon>Octopodiformes</taxon>
        <taxon>Octopoda</taxon>
        <taxon>Incirrata</taxon>
        <taxon>Octopodidae</taxon>
        <taxon>Octopus</taxon>
    </lineage>
</organism>
<keyword evidence="1" id="KW-1133">Transmembrane helix</keyword>
<name>A0A0L8ICD8_OCTBM</name>
<reference evidence="2" key="1">
    <citation type="submission" date="2015-07" db="EMBL/GenBank/DDBJ databases">
        <title>MeaNS - Measles Nucleotide Surveillance Program.</title>
        <authorList>
            <person name="Tran T."/>
            <person name="Druce J."/>
        </authorList>
    </citation>
    <scope>NUCLEOTIDE SEQUENCE</scope>
    <source>
        <strain evidence="2">UCB-OBI-ISO-001</strain>
        <tissue evidence="2">Gonad</tissue>
    </source>
</reference>